<reference evidence="2 3" key="1">
    <citation type="submission" date="2021-06" db="EMBL/GenBank/DDBJ databases">
        <title>Caerostris extrusa draft genome.</title>
        <authorList>
            <person name="Kono N."/>
            <person name="Arakawa K."/>
        </authorList>
    </citation>
    <scope>NUCLEOTIDE SEQUENCE [LARGE SCALE GENOMIC DNA]</scope>
</reference>
<dbReference type="EMBL" id="BPLR01008501">
    <property type="protein sequence ID" value="GIY25210.1"/>
    <property type="molecule type" value="Genomic_DNA"/>
</dbReference>
<gene>
    <name evidence="2" type="ORF">CEXT_742561</name>
</gene>
<dbReference type="Proteomes" id="UP001054945">
    <property type="component" value="Unassembled WGS sequence"/>
</dbReference>
<protein>
    <submittedName>
        <fullName evidence="2">Uncharacterized protein</fullName>
    </submittedName>
</protein>
<evidence type="ECO:0000256" key="1">
    <source>
        <dbReference type="SAM" id="MobiDB-lite"/>
    </source>
</evidence>
<sequence length="123" mass="13848">MKNCFRASKWPSSSVPSAPYRINLLLAAQESSQNRLRSGGNFYGRSDNSIDGNGRQLDNFQHHRWKLDNGSLYSPRLNPGTDPHHLLLLFRYQCQRERPGAFSQGRDGKKSQADSDGQVSGLQ</sequence>
<keyword evidence="3" id="KW-1185">Reference proteome</keyword>
<proteinExistence type="predicted"/>
<accession>A0AAV4RUU9</accession>
<feature type="compositionally biased region" description="Polar residues" evidence="1">
    <location>
        <begin position="114"/>
        <end position="123"/>
    </location>
</feature>
<comment type="caution">
    <text evidence="2">The sequence shown here is derived from an EMBL/GenBank/DDBJ whole genome shotgun (WGS) entry which is preliminary data.</text>
</comment>
<organism evidence="2 3">
    <name type="scientific">Caerostris extrusa</name>
    <name type="common">Bark spider</name>
    <name type="synonym">Caerostris bankana</name>
    <dbReference type="NCBI Taxonomy" id="172846"/>
    <lineage>
        <taxon>Eukaryota</taxon>
        <taxon>Metazoa</taxon>
        <taxon>Ecdysozoa</taxon>
        <taxon>Arthropoda</taxon>
        <taxon>Chelicerata</taxon>
        <taxon>Arachnida</taxon>
        <taxon>Araneae</taxon>
        <taxon>Araneomorphae</taxon>
        <taxon>Entelegynae</taxon>
        <taxon>Araneoidea</taxon>
        <taxon>Araneidae</taxon>
        <taxon>Caerostris</taxon>
    </lineage>
</organism>
<dbReference type="AlphaFoldDB" id="A0AAV4RUU9"/>
<evidence type="ECO:0000313" key="2">
    <source>
        <dbReference type="EMBL" id="GIY25210.1"/>
    </source>
</evidence>
<feature type="region of interest" description="Disordered" evidence="1">
    <location>
        <begin position="99"/>
        <end position="123"/>
    </location>
</feature>
<name>A0AAV4RUU9_CAEEX</name>
<evidence type="ECO:0000313" key="3">
    <source>
        <dbReference type="Proteomes" id="UP001054945"/>
    </source>
</evidence>